<evidence type="ECO:0000313" key="3">
    <source>
        <dbReference type="Proteomes" id="UP000199679"/>
    </source>
</evidence>
<keyword evidence="3" id="KW-1185">Reference proteome</keyword>
<dbReference type="EMBL" id="LT629740">
    <property type="protein sequence ID" value="SDS87160.1"/>
    <property type="molecule type" value="Genomic_DNA"/>
</dbReference>
<dbReference type="Gene3D" id="3.30.70.790">
    <property type="entry name" value="UreE, C-terminal domain"/>
    <property type="match status" value="1"/>
</dbReference>
<dbReference type="InterPro" id="IPR011322">
    <property type="entry name" value="N-reg_PII-like_a/b"/>
</dbReference>
<dbReference type="Proteomes" id="UP000199679">
    <property type="component" value="Chromosome I"/>
</dbReference>
<accession>A0A1H1VRP2</accession>
<protein>
    <submittedName>
        <fullName evidence="2">Putative signal transducing protein</fullName>
    </submittedName>
</protein>
<evidence type="ECO:0000313" key="2">
    <source>
        <dbReference type="EMBL" id="SDS87160.1"/>
    </source>
</evidence>
<evidence type="ECO:0000259" key="1">
    <source>
        <dbReference type="Pfam" id="PF09413"/>
    </source>
</evidence>
<reference evidence="2 3" key="1">
    <citation type="submission" date="2016-10" db="EMBL/GenBank/DDBJ databases">
        <authorList>
            <person name="de Groot N.N."/>
        </authorList>
    </citation>
    <scope>NUCLEOTIDE SEQUENCE [LARGE SCALE GENOMIC DNA]</scope>
    <source>
        <strain evidence="2 3">MP1X4</strain>
    </source>
</reference>
<dbReference type="AlphaFoldDB" id="A0A1H1VRP2"/>
<organism evidence="2 3">
    <name type="scientific">Mucilaginibacter mallensis</name>
    <dbReference type="NCBI Taxonomy" id="652787"/>
    <lineage>
        <taxon>Bacteria</taxon>
        <taxon>Pseudomonadati</taxon>
        <taxon>Bacteroidota</taxon>
        <taxon>Sphingobacteriia</taxon>
        <taxon>Sphingobacteriales</taxon>
        <taxon>Sphingobacteriaceae</taxon>
        <taxon>Mucilaginibacter</taxon>
    </lineage>
</organism>
<dbReference type="STRING" id="652787.SAMN05216490_1987"/>
<dbReference type="Pfam" id="PF09413">
    <property type="entry name" value="DUF2007"/>
    <property type="match status" value="1"/>
</dbReference>
<dbReference type="InterPro" id="IPR018551">
    <property type="entry name" value="DUF2007"/>
</dbReference>
<proteinExistence type="predicted"/>
<dbReference type="RefSeq" id="WP_091371745.1">
    <property type="nucleotide sequence ID" value="NZ_LT629740.1"/>
</dbReference>
<name>A0A1H1VRP2_MUCMA</name>
<dbReference type="OrthoDB" id="8480302at2"/>
<dbReference type="SUPFAM" id="SSF54913">
    <property type="entry name" value="GlnB-like"/>
    <property type="match status" value="1"/>
</dbReference>
<gene>
    <name evidence="2" type="ORF">SAMN05216490_1987</name>
</gene>
<feature type="domain" description="DUF2007" evidence="1">
    <location>
        <begin position="12"/>
        <end position="70"/>
    </location>
</feature>
<sequence length="142" mass="16631">MDDKIITFETYHDPMLAHIIRAKLEAHDIPCFIEDDHMSGLNPVYNHAISDIKLKIFERDLRECLRIIDEDNEILLEEDLEIDPETEIAIICPYCASTHVMRIEPNTARPSWLNALYSFFASILPFYSSKQWHCANCKQDFE</sequence>